<keyword evidence="3" id="KW-1185">Reference proteome</keyword>
<dbReference type="KEGG" id="bad:BAD_0979"/>
<keyword evidence="1" id="KW-0812">Transmembrane</keyword>
<keyword evidence="1" id="KW-1133">Transmembrane helix</keyword>
<reference evidence="2 3" key="1">
    <citation type="submission" date="2006-12" db="EMBL/GenBank/DDBJ databases">
        <title>Bifidobacterium adolescentis complete genome sequence.</title>
        <authorList>
            <person name="Suzuki T."/>
            <person name="Tsuda Y."/>
            <person name="Kanou N."/>
            <person name="Inoue T."/>
            <person name="Kumazaki K."/>
            <person name="Nagano S."/>
            <person name="Hirai S."/>
            <person name="Tanaka K."/>
            <person name="Watanabe K."/>
        </authorList>
    </citation>
    <scope>NUCLEOTIDE SEQUENCE [LARGE SCALE GENOMIC DNA]</scope>
    <source>
        <strain evidence="3">ATCC 15703 / DSM 20083 / NCTC 11814 / E194a</strain>
    </source>
</reference>
<feature type="transmembrane region" description="Helical" evidence="1">
    <location>
        <begin position="58"/>
        <end position="76"/>
    </location>
</feature>
<keyword evidence="1" id="KW-0472">Membrane</keyword>
<name>A1A227_BIFAA</name>
<organism evidence="2 3">
    <name type="scientific">Bifidobacterium adolescentis (strain ATCC 15703 / DSM 20083 / NCTC 11814 / E194a)</name>
    <dbReference type="NCBI Taxonomy" id="367928"/>
    <lineage>
        <taxon>Bacteria</taxon>
        <taxon>Bacillati</taxon>
        <taxon>Actinomycetota</taxon>
        <taxon>Actinomycetes</taxon>
        <taxon>Bifidobacteriales</taxon>
        <taxon>Bifidobacteriaceae</taxon>
        <taxon>Bifidobacterium</taxon>
    </lineage>
</organism>
<dbReference type="AlphaFoldDB" id="A1A227"/>
<protein>
    <submittedName>
        <fullName evidence="2">Uncharacterized protein</fullName>
    </submittedName>
</protein>
<dbReference type="Proteomes" id="UP000008702">
    <property type="component" value="Chromosome"/>
</dbReference>
<evidence type="ECO:0000313" key="3">
    <source>
        <dbReference type="Proteomes" id="UP000008702"/>
    </source>
</evidence>
<evidence type="ECO:0000313" key="2">
    <source>
        <dbReference type="EMBL" id="BAF39760.1"/>
    </source>
</evidence>
<evidence type="ECO:0000256" key="1">
    <source>
        <dbReference type="SAM" id="Phobius"/>
    </source>
</evidence>
<gene>
    <name evidence="2" type="ordered locus">BAD_0979</name>
</gene>
<sequence length="78" mass="9495">MSNSYLVWEPLIFIKGRDEHTQRISRGKTELLCRFTELFRLIIINTCRKLNYHCHSNHYFLSFYILLTCFANIPYLDY</sequence>
<dbReference type="EMBL" id="AP009256">
    <property type="protein sequence ID" value="BAF39760.1"/>
    <property type="molecule type" value="Genomic_DNA"/>
</dbReference>
<proteinExistence type="predicted"/>
<dbReference type="HOGENOM" id="CLU_2614899_0_0_11"/>
<accession>A1A227</accession>
<dbReference type="STRING" id="367928.BAD_0979"/>